<dbReference type="HAMAP" id="MF_01401">
    <property type="entry name" value="MsrA"/>
    <property type="match status" value="1"/>
</dbReference>
<dbReference type="EMBL" id="JAGFBF010000005">
    <property type="protein sequence ID" value="MBO2989792.1"/>
    <property type="molecule type" value="Genomic_DNA"/>
</dbReference>
<dbReference type="AlphaFoldDB" id="A0A939QCU0"/>
<reference evidence="7" key="1">
    <citation type="submission" date="2021-03" db="EMBL/GenBank/DDBJ databases">
        <title>Leucobacter chromiisoli sp. nov., isolated from chromium-containing soil of chemical plant.</title>
        <authorList>
            <person name="Xu Z."/>
        </authorList>
    </citation>
    <scope>NUCLEOTIDE SEQUENCE</scope>
    <source>
        <strain evidence="7">K 70/01</strain>
    </source>
</reference>
<dbReference type="Proteomes" id="UP000668403">
    <property type="component" value="Unassembled WGS sequence"/>
</dbReference>
<evidence type="ECO:0000256" key="1">
    <source>
        <dbReference type="ARBA" id="ARBA00005591"/>
    </source>
</evidence>
<keyword evidence="8" id="KW-1185">Reference proteome</keyword>
<evidence type="ECO:0000313" key="7">
    <source>
        <dbReference type="EMBL" id="MBO2989792.1"/>
    </source>
</evidence>
<evidence type="ECO:0000256" key="2">
    <source>
        <dbReference type="ARBA" id="ARBA00023002"/>
    </source>
</evidence>
<dbReference type="InterPro" id="IPR002569">
    <property type="entry name" value="Met_Sox_Rdtase_MsrA_dom"/>
</dbReference>
<evidence type="ECO:0000259" key="6">
    <source>
        <dbReference type="Pfam" id="PF01625"/>
    </source>
</evidence>
<gene>
    <name evidence="5 7" type="primary">msrA</name>
    <name evidence="7" type="ORF">J4H85_07265</name>
</gene>
<proteinExistence type="inferred from homology"/>
<dbReference type="NCBIfam" id="TIGR00401">
    <property type="entry name" value="msrA"/>
    <property type="match status" value="1"/>
</dbReference>
<evidence type="ECO:0000313" key="8">
    <source>
        <dbReference type="Proteomes" id="UP000668403"/>
    </source>
</evidence>
<evidence type="ECO:0000256" key="5">
    <source>
        <dbReference type="HAMAP-Rule" id="MF_01401"/>
    </source>
</evidence>
<dbReference type="SUPFAM" id="SSF55068">
    <property type="entry name" value="Peptide methionine sulfoxide reductase"/>
    <property type="match status" value="1"/>
</dbReference>
<keyword evidence="2 5" id="KW-0560">Oxidoreductase</keyword>
<dbReference type="PANTHER" id="PTHR43774">
    <property type="entry name" value="PEPTIDE METHIONINE SULFOXIDE REDUCTASE"/>
    <property type="match status" value="1"/>
</dbReference>
<feature type="active site" evidence="5">
    <location>
        <position position="11"/>
    </location>
</feature>
<dbReference type="PANTHER" id="PTHR43774:SF1">
    <property type="entry name" value="PEPTIDE METHIONINE SULFOXIDE REDUCTASE MSRA 2"/>
    <property type="match status" value="1"/>
</dbReference>
<accession>A0A939QCU0</accession>
<comment type="catalytic activity">
    <reaction evidence="4 5">
        <text>[thioredoxin]-disulfide + L-methionine + H2O = L-methionine (S)-S-oxide + [thioredoxin]-dithiol</text>
        <dbReference type="Rhea" id="RHEA:19993"/>
        <dbReference type="Rhea" id="RHEA-COMP:10698"/>
        <dbReference type="Rhea" id="RHEA-COMP:10700"/>
        <dbReference type="ChEBI" id="CHEBI:15377"/>
        <dbReference type="ChEBI" id="CHEBI:29950"/>
        <dbReference type="ChEBI" id="CHEBI:50058"/>
        <dbReference type="ChEBI" id="CHEBI:57844"/>
        <dbReference type="ChEBI" id="CHEBI:58772"/>
        <dbReference type="EC" id="1.8.4.11"/>
    </reaction>
</comment>
<dbReference type="EC" id="1.8.4.11" evidence="5"/>
<name>A0A939QCU0_9MICO</name>
<evidence type="ECO:0000256" key="3">
    <source>
        <dbReference type="ARBA" id="ARBA00047806"/>
    </source>
</evidence>
<sequence length="175" mass="19426">MTTTFVLAGGCFWCLDAAYRQMRGVHDVVSCYTGGQTDHPTYESVCTGGTGHAEAVAVTFDESELPAQVVLDAFFTMHDPTQLNRQGADVGTQYRSAMFPADDEQRVLFEAARERAGEWWPGEIVTTIEPLGEVTRAEEYHQDFFAKNPTQGYCLAVAVPKVNKVRAQFSEYLRA</sequence>
<comment type="caution">
    <text evidence="7">The sequence shown here is derived from an EMBL/GenBank/DDBJ whole genome shotgun (WGS) entry which is preliminary data.</text>
</comment>
<evidence type="ECO:0000256" key="4">
    <source>
        <dbReference type="ARBA" id="ARBA00048782"/>
    </source>
</evidence>
<dbReference type="RefSeq" id="WP_208238309.1">
    <property type="nucleotide sequence ID" value="NZ_BAAAQU010000002.1"/>
</dbReference>
<comment type="similarity">
    <text evidence="1 5">Belongs to the MsrA Met sulfoxide reductase family.</text>
</comment>
<protein>
    <recommendedName>
        <fullName evidence="5">Peptide methionine sulfoxide reductase MsrA</fullName>
        <shortName evidence="5">Protein-methionine-S-oxide reductase</shortName>
        <ecNumber evidence="5">1.8.4.11</ecNumber>
    </recommendedName>
    <alternativeName>
        <fullName evidence="5">Peptide-methionine (S)-S-oxide reductase</fullName>
        <shortName evidence="5">Peptide Met(O) reductase</shortName>
    </alternativeName>
</protein>
<dbReference type="Pfam" id="PF01625">
    <property type="entry name" value="PMSR"/>
    <property type="match status" value="1"/>
</dbReference>
<feature type="domain" description="Peptide methionine sulphoxide reductase MsrA" evidence="6">
    <location>
        <begin position="5"/>
        <end position="154"/>
    </location>
</feature>
<organism evidence="7 8">
    <name type="scientific">Leucobacter tardus</name>
    <dbReference type="NCBI Taxonomy" id="501483"/>
    <lineage>
        <taxon>Bacteria</taxon>
        <taxon>Bacillati</taxon>
        <taxon>Actinomycetota</taxon>
        <taxon>Actinomycetes</taxon>
        <taxon>Micrococcales</taxon>
        <taxon>Microbacteriaceae</taxon>
        <taxon>Leucobacter</taxon>
    </lineage>
</organism>
<comment type="catalytic activity">
    <reaction evidence="3 5">
        <text>L-methionyl-[protein] + [thioredoxin]-disulfide + H2O = L-methionyl-(S)-S-oxide-[protein] + [thioredoxin]-dithiol</text>
        <dbReference type="Rhea" id="RHEA:14217"/>
        <dbReference type="Rhea" id="RHEA-COMP:10698"/>
        <dbReference type="Rhea" id="RHEA-COMP:10700"/>
        <dbReference type="Rhea" id="RHEA-COMP:12313"/>
        <dbReference type="Rhea" id="RHEA-COMP:12315"/>
        <dbReference type="ChEBI" id="CHEBI:15377"/>
        <dbReference type="ChEBI" id="CHEBI:16044"/>
        <dbReference type="ChEBI" id="CHEBI:29950"/>
        <dbReference type="ChEBI" id="CHEBI:44120"/>
        <dbReference type="ChEBI" id="CHEBI:50058"/>
        <dbReference type="EC" id="1.8.4.11"/>
    </reaction>
</comment>
<dbReference type="Gene3D" id="3.30.1060.10">
    <property type="entry name" value="Peptide methionine sulphoxide reductase MsrA"/>
    <property type="match status" value="1"/>
</dbReference>
<dbReference type="InterPro" id="IPR036509">
    <property type="entry name" value="Met_Sox_Rdtase_MsrA_sf"/>
</dbReference>
<dbReference type="GO" id="GO:0008113">
    <property type="term" value="F:peptide-methionine (S)-S-oxide reductase activity"/>
    <property type="evidence" value="ECO:0007669"/>
    <property type="project" value="UniProtKB-UniRule"/>
</dbReference>
<comment type="function">
    <text evidence="5">Has an important function as a repair enzyme for proteins that have been inactivated by oxidation. Catalyzes the reversible oxidation-reduction of methionine sulfoxide in proteins to methionine.</text>
</comment>